<evidence type="ECO:0000313" key="5">
    <source>
        <dbReference type="Proteomes" id="UP000434580"/>
    </source>
</evidence>
<feature type="domain" description="Peptidase M14" evidence="2">
    <location>
        <begin position="201"/>
        <end position="275"/>
    </location>
</feature>
<dbReference type="Gene3D" id="3.40.630.10">
    <property type="entry name" value="Zn peptidases"/>
    <property type="match status" value="1"/>
</dbReference>
<reference evidence="4 5" key="1">
    <citation type="submission" date="2019-11" db="EMBL/GenBank/DDBJ databases">
        <authorList>
            <person name="Holert J."/>
        </authorList>
    </citation>
    <scope>NUCLEOTIDE SEQUENCE [LARGE SCALE GENOMIC DNA]</scope>
    <source>
        <strain evidence="4">BC5_2</strain>
    </source>
</reference>
<dbReference type="InterPro" id="IPR050821">
    <property type="entry name" value="Cytosolic_carboxypeptidase"/>
</dbReference>
<dbReference type="Proteomes" id="UP000434580">
    <property type="component" value="Unassembled WGS sequence"/>
</dbReference>
<dbReference type="PANTHER" id="PTHR12756:SF11">
    <property type="entry name" value="CYTOSOLIC CARBOXYPEPTIDASE 1"/>
    <property type="match status" value="1"/>
</dbReference>
<dbReference type="Pfam" id="PF18027">
    <property type="entry name" value="Pepdidase_M14_N"/>
    <property type="match status" value="1"/>
</dbReference>
<dbReference type="EMBL" id="CACSII010000022">
    <property type="protein sequence ID" value="CAA0122505.1"/>
    <property type="molecule type" value="Genomic_DNA"/>
</dbReference>
<dbReference type="GO" id="GO:0008270">
    <property type="term" value="F:zinc ion binding"/>
    <property type="evidence" value="ECO:0007669"/>
    <property type="project" value="InterPro"/>
</dbReference>
<accession>A0A5S9QU73</accession>
<dbReference type="AlphaFoldDB" id="A0A5S9QU73"/>
<proteinExistence type="predicted"/>
<dbReference type="GO" id="GO:0006508">
    <property type="term" value="P:proteolysis"/>
    <property type="evidence" value="ECO:0007669"/>
    <property type="project" value="InterPro"/>
</dbReference>
<dbReference type="Pfam" id="PF00246">
    <property type="entry name" value="Peptidase_M14"/>
    <property type="match status" value="1"/>
</dbReference>
<dbReference type="SUPFAM" id="SSF53187">
    <property type="entry name" value="Zn-dependent exopeptidases"/>
    <property type="match status" value="1"/>
</dbReference>
<dbReference type="GO" id="GO:0004181">
    <property type="term" value="F:metallocarboxypeptidase activity"/>
    <property type="evidence" value="ECO:0007669"/>
    <property type="project" value="InterPro"/>
</dbReference>
<sequence length="478" mass="54146">MTSPSSLGRFLAVFVLGFWIAACSDSDDSNGQGKADVSITSNFESGNIGRAERAGDAEWDLYLKDDNNDASLPVNWRNWWYIRIRQQGEAQTLTLNLKNRGWNYFYVPVYSYDRLNWFRLDESDVKQVGASETCNSTTQSPVLDDCELSMRLDASLFDGRPLYLARFYPYTYSQLLTFLKTLEGHECVDQSSVGRTAVFQESIPYLTIRCPDGDDSQVVWVHGRTHPAESGSSFVLEGAITRLLDDMEENRNNSRNLAVHIVPMHNVDGVIAGNYRTTPDSLNLEVLWTFDQASLPFLKSDAPLENRLVNEPMRTVSQMFADRSLIALNLHSSNSAPDRPVFAFPHFGDDPDQYSAEEIQLWNDSNRLLNLLKINYDGRIDTTATGGDGFLNAFFPETWWWRTRAETAVAMTVETTYGRAGFPHWVTETNIRELGSSLIQSIYDYRDGVVPETPINLLRSDGQAEPVFAPMDEWDTKH</sequence>
<dbReference type="InterPro" id="IPR000834">
    <property type="entry name" value="Peptidase_M14"/>
</dbReference>
<evidence type="ECO:0000259" key="2">
    <source>
        <dbReference type="Pfam" id="PF00246"/>
    </source>
</evidence>
<evidence type="ECO:0000259" key="3">
    <source>
        <dbReference type="Pfam" id="PF18027"/>
    </source>
</evidence>
<comment type="cofactor">
    <cofactor evidence="1">
        <name>Zn(2+)</name>
        <dbReference type="ChEBI" id="CHEBI:29105"/>
    </cofactor>
</comment>
<evidence type="ECO:0000313" key="4">
    <source>
        <dbReference type="EMBL" id="CAA0122505.1"/>
    </source>
</evidence>
<evidence type="ECO:0000256" key="1">
    <source>
        <dbReference type="ARBA" id="ARBA00001947"/>
    </source>
</evidence>
<gene>
    <name evidence="4" type="ORF">DPBNPPHM_02869</name>
</gene>
<dbReference type="InterPro" id="IPR040626">
    <property type="entry name" value="Pepdidase_M14_N"/>
</dbReference>
<dbReference type="OrthoDB" id="5490902at2"/>
<dbReference type="PANTHER" id="PTHR12756">
    <property type="entry name" value="CYTOSOLIC CARBOXYPEPTIDASE"/>
    <property type="match status" value="1"/>
</dbReference>
<dbReference type="Gene3D" id="2.60.40.3120">
    <property type="match status" value="1"/>
</dbReference>
<evidence type="ECO:0008006" key="6">
    <source>
        <dbReference type="Google" id="ProtNLM"/>
    </source>
</evidence>
<organism evidence="4 5">
    <name type="scientific">BD1-7 clade bacterium</name>
    <dbReference type="NCBI Taxonomy" id="2029982"/>
    <lineage>
        <taxon>Bacteria</taxon>
        <taxon>Pseudomonadati</taxon>
        <taxon>Pseudomonadota</taxon>
        <taxon>Gammaproteobacteria</taxon>
        <taxon>Cellvibrionales</taxon>
        <taxon>Spongiibacteraceae</taxon>
        <taxon>BD1-7 clade</taxon>
    </lineage>
</organism>
<protein>
    <recommendedName>
        <fullName evidence="6">Peptidase M14 carboxypeptidase A domain-containing protein</fullName>
    </recommendedName>
</protein>
<name>A0A5S9QU73_9GAMM</name>
<feature type="domain" description="Cytosolic carboxypeptidase N-terminal" evidence="3">
    <location>
        <begin position="39"/>
        <end position="122"/>
    </location>
</feature>